<reference evidence="1 2" key="1">
    <citation type="journal article" date="2004" name="Nucleic Acids Res.">
        <title>The genome sequence of Bacillus cereus ATCC 10987 reveals metabolic adaptations and a large plasmid related to Bacillus anthracis pXO1.</title>
        <authorList>
            <person name="Rasko D.A."/>
            <person name="Ravel J."/>
            <person name="Okstad O.A."/>
            <person name="Helgason E."/>
            <person name="Cer R.Z."/>
            <person name="Jiang L."/>
            <person name="Shores K.A."/>
            <person name="Fouts D.E."/>
            <person name="Tourasse N.J."/>
            <person name="Angiuoli S.V."/>
            <person name="Kolonay J."/>
            <person name="Nelson W.C."/>
            <person name="Kolsto A.-B."/>
            <person name="Fraser C.M."/>
            <person name="Read T.D."/>
        </authorList>
    </citation>
    <scope>NUCLEOTIDE SEQUENCE [LARGE SCALE GENOMIC DNA]</scope>
    <source>
        <strain evidence="2">ATCC 10987 / NRS 248</strain>
    </source>
</reference>
<evidence type="ECO:0000313" key="1">
    <source>
        <dbReference type="EMBL" id="AAS41005.1"/>
    </source>
</evidence>
<dbReference type="AlphaFoldDB" id="Q739Q6"/>
<gene>
    <name evidence="1" type="ordered locus">BCE_2084</name>
</gene>
<evidence type="ECO:0000313" key="2">
    <source>
        <dbReference type="Proteomes" id="UP000002527"/>
    </source>
</evidence>
<dbReference type="Proteomes" id="UP000002527">
    <property type="component" value="Chromosome"/>
</dbReference>
<dbReference type="KEGG" id="bca:BCE_2084"/>
<proteinExistence type="predicted"/>
<dbReference type="EMBL" id="AE017194">
    <property type="protein sequence ID" value="AAS41005.1"/>
    <property type="molecule type" value="Genomic_DNA"/>
</dbReference>
<dbReference type="HOGENOM" id="CLU_3371819_0_0_9"/>
<organism evidence="1 2">
    <name type="scientific">Bacillus cereus (strain ATCC 10987 / NRS 248)</name>
    <dbReference type="NCBI Taxonomy" id="222523"/>
    <lineage>
        <taxon>Bacteria</taxon>
        <taxon>Bacillati</taxon>
        <taxon>Bacillota</taxon>
        <taxon>Bacilli</taxon>
        <taxon>Bacillales</taxon>
        <taxon>Bacillaceae</taxon>
        <taxon>Bacillus</taxon>
        <taxon>Bacillus cereus group</taxon>
    </lineage>
</organism>
<protein>
    <submittedName>
        <fullName evidence="1">Uncharacterized protein</fullName>
    </submittedName>
</protein>
<name>Q739Q6_BACC1</name>
<sequence length="34" mass="3968">MVFSIFNLIVSEKSDIYESIMKQLFLNMNVERGA</sequence>
<accession>Q739Q6</accession>